<evidence type="ECO:0000256" key="8">
    <source>
        <dbReference type="SAM" id="MobiDB-lite"/>
    </source>
</evidence>
<keyword evidence="5" id="KW-0969">Cilium</keyword>
<keyword evidence="6" id="KW-0966">Cell projection</keyword>
<feature type="region of interest" description="Disordered" evidence="8">
    <location>
        <begin position="398"/>
        <end position="422"/>
    </location>
</feature>
<evidence type="ECO:0000256" key="6">
    <source>
        <dbReference type="ARBA" id="ARBA00023273"/>
    </source>
</evidence>
<evidence type="ECO:0000313" key="9">
    <source>
        <dbReference type="Ensembl" id="ENSFHEP00000019623.1"/>
    </source>
</evidence>
<evidence type="ECO:0000256" key="3">
    <source>
        <dbReference type="ARBA" id="ARBA00014087"/>
    </source>
</evidence>
<proteinExistence type="inferred from homology"/>
<dbReference type="GeneTree" id="ENSGT00730000111240"/>
<dbReference type="InterPro" id="IPR038844">
    <property type="entry name" value="CFAP157"/>
</dbReference>
<dbReference type="OrthoDB" id="166611at2759"/>
<dbReference type="AlphaFoldDB" id="A0A3Q2PZT1"/>
<dbReference type="GO" id="GO:0008017">
    <property type="term" value="F:microtubule binding"/>
    <property type="evidence" value="ECO:0007669"/>
    <property type="project" value="TreeGrafter"/>
</dbReference>
<comment type="subcellular location">
    <subcellularLocation>
        <location evidence="1">Cell projection</location>
        <location evidence="1">Cilium</location>
    </subcellularLocation>
</comment>
<evidence type="ECO:0000256" key="1">
    <source>
        <dbReference type="ARBA" id="ARBA00004138"/>
    </source>
</evidence>
<keyword evidence="10" id="KW-1185">Reference proteome</keyword>
<dbReference type="GeneID" id="105938152"/>
<organism evidence="9 10">
    <name type="scientific">Fundulus heteroclitus</name>
    <name type="common">Killifish</name>
    <name type="synonym">Mummichog</name>
    <dbReference type="NCBI Taxonomy" id="8078"/>
    <lineage>
        <taxon>Eukaryota</taxon>
        <taxon>Metazoa</taxon>
        <taxon>Chordata</taxon>
        <taxon>Craniata</taxon>
        <taxon>Vertebrata</taxon>
        <taxon>Euteleostomi</taxon>
        <taxon>Actinopterygii</taxon>
        <taxon>Neopterygii</taxon>
        <taxon>Teleostei</taxon>
        <taxon>Neoteleostei</taxon>
        <taxon>Acanthomorphata</taxon>
        <taxon>Ovalentaria</taxon>
        <taxon>Atherinomorphae</taxon>
        <taxon>Cyprinodontiformes</taxon>
        <taxon>Fundulidae</taxon>
        <taxon>Fundulus</taxon>
    </lineage>
</organism>
<evidence type="ECO:0000256" key="4">
    <source>
        <dbReference type="ARBA" id="ARBA00023054"/>
    </source>
</evidence>
<keyword evidence="4 7" id="KW-0175">Coiled coil</keyword>
<evidence type="ECO:0000256" key="7">
    <source>
        <dbReference type="SAM" id="Coils"/>
    </source>
</evidence>
<evidence type="ECO:0000256" key="5">
    <source>
        <dbReference type="ARBA" id="ARBA00023069"/>
    </source>
</evidence>
<evidence type="ECO:0000256" key="2">
    <source>
        <dbReference type="ARBA" id="ARBA00010841"/>
    </source>
</evidence>
<reference evidence="9" key="2">
    <citation type="submission" date="2025-09" db="UniProtKB">
        <authorList>
            <consortium name="Ensembl"/>
        </authorList>
    </citation>
    <scope>IDENTIFICATION</scope>
</reference>
<feature type="coiled-coil region" evidence="7">
    <location>
        <begin position="39"/>
        <end position="182"/>
    </location>
</feature>
<sequence>MPRKKERKSGENENKLNPASPKTKAGIDDKEKRAYVMQIGFLNEELERFQIKCDQLEKQNKSLIAQYSTLDAEKKDITEYLKRSVSEREEELQELQERLEADQQAAAQERHALQLERSQLSQELQELQDRIQKNAALAQRLADLEELQRQKDDLMSTVENLEKQLERQREQHKDELHSLEMKVLLEKRRLEEEMESEVAAMLAKVEHLVELKLPETTRCVLQENRQLKVRFSQLCEVARSLQEENASLREHQRRLRLDTEILEQTVRQTARISCRRRKEALQLTGRLQQLQEEVQGKQQQLEELQEENTRVLAKMEALRPDRVALSAERSRNQLEAKLKEERRRRNRMKSIMQEAANTLRLALKEAPAETQEADPVPRWRRTLQNLQDLLDPQTLSCCSADRGSEPREQSLDPGWASRVQPSRGSGLGAKASLCRAGAASCSSLVPLHRKPTTQKSRSSASLSLSSVGFLTAKQSGHNFLQINPKNTRKEFIIEEKYI</sequence>
<reference evidence="9" key="1">
    <citation type="submission" date="2025-08" db="UniProtKB">
        <authorList>
            <consortium name="Ensembl"/>
        </authorList>
    </citation>
    <scope>IDENTIFICATION</scope>
</reference>
<dbReference type="Ensembl" id="ENSFHET00000034854.1">
    <property type="protein sequence ID" value="ENSFHEP00000019623.1"/>
    <property type="gene ID" value="ENSFHEG00000021541.1"/>
</dbReference>
<protein>
    <recommendedName>
        <fullName evidence="3">Cilia- and flagella-associated protein 157</fullName>
    </recommendedName>
</protein>
<dbReference type="GO" id="GO:0036064">
    <property type="term" value="C:ciliary basal body"/>
    <property type="evidence" value="ECO:0007669"/>
    <property type="project" value="TreeGrafter"/>
</dbReference>
<dbReference type="PANTHER" id="PTHR31954:SF1">
    <property type="entry name" value="CILIA- AND FLAGELLA-ASSOCIATED PROTEIN 157"/>
    <property type="match status" value="1"/>
</dbReference>
<dbReference type="STRING" id="8078.ENSFHEP00000019623"/>
<dbReference type="PANTHER" id="PTHR31954">
    <property type="entry name" value="CILIA- AND FLAGELLA-ASSOCIATED PROTEIN 157"/>
    <property type="match status" value="1"/>
</dbReference>
<comment type="similarity">
    <text evidence="2">Belongs to the CFAP157 family.</text>
</comment>
<dbReference type="Proteomes" id="UP000265000">
    <property type="component" value="Unplaced"/>
</dbReference>
<evidence type="ECO:0000313" key="10">
    <source>
        <dbReference type="Proteomes" id="UP000265000"/>
    </source>
</evidence>
<accession>A0A3Q2PZT1</accession>
<name>A0A3Q2PZT1_FUNHE</name>
<feature type="coiled-coil region" evidence="7">
    <location>
        <begin position="238"/>
        <end position="358"/>
    </location>
</feature>
<feature type="region of interest" description="Disordered" evidence="8">
    <location>
        <begin position="1"/>
        <end position="30"/>
    </location>
</feature>